<feature type="transmembrane region" description="Helical" evidence="1">
    <location>
        <begin position="178"/>
        <end position="200"/>
    </location>
</feature>
<gene>
    <name evidence="2" type="ORF">CFH80_07345</name>
</gene>
<keyword evidence="1" id="KW-0812">Transmembrane</keyword>
<feature type="transmembrane region" description="Helical" evidence="1">
    <location>
        <begin position="357"/>
        <end position="378"/>
    </location>
</feature>
<dbReference type="EMBL" id="DLUG01000192">
    <property type="protein sequence ID" value="DAB35967.1"/>
    <property type="molecule type" value="Genomic_DNA"/>
</dbReference>
<evidence type="ECO:0000313" key="3">
    <source>
        <dbReference type="Proteomes" id="UP000231638"/>
    </source>
</evidence>
<feature type="transmembrane region" description="Helical" evidence="1">
    <location>
        <begin position="12"/>
        <end position="35"/>
    </location>
</feature>
<feature type="transmembrane region" description="Helical" evidence="1">
    <location>
        <begin position="282"/>
        <end position="304"/>
    </location>
</feature>
<dbReference type="Proteomes" id="UP000231638">
    <property type="component" value="Unassembled WGS sequence"/>
</dbReference>
<dbReference type="STRING" id="366522.GCA_001548055_02073"/>
<keyword evidence="1" id="KW-0472">Membrane</keyword>
<feature type="transmembrane region" description="Helical" evidence="1">
    <location>
        <begin position="206"/>
        <end position="227"/>
    </location>
</feature>
<feature type="transmembrane region" description="Helical" evidence="1">
    <location>
        <begin position="248"/>
        <end position="270"/>
    </location>
</feature>
<keyword evidence="1" id="KW-1133">Transmembrane helix</keyword>
<feature type="transmembrane region" description="Helical" evidence="1">
    <location>
        <begin position="111"/>
        <end position="132"/>
    </location>
</feature>
<dbReference type="InterPro" id="IPR059133">
    <property type="entry name" value="TsoY-like"/>
</dbReference>
<sequence>MVLREKFTPICFLSALGAGGLSVSFFIYLMFMIPHKGVAMTTFEFFYPALIKGDWLSFVAGVAALGIVFFAGLHFKLLVWNIKQYRLFKQSERYQTLLGSNAEVTLMTLPLTFTMTINVCFVLGALFVPGLWSVVEYLFPFALLGFAISGYFALKFFIDYFTRLIIKGDFDFTQNNSLSQMISIFAFAMVAVGFAAPGAMSHHLTINAIGIFCSIFFSAIALLLLLIKIIFGFQTMFEKGISAEASPSLWIMIPILTLLGITFVRISFGLDHHFDQKIANASMFTFTSFVVSLQIIFGLIGYKVMKSIGYFETYIASDTLSPSSFALICPGVAFMVFGMFFLHTGLVANNVVEQNSVVYFIVMLPFIFVQMKTIVYFFKLKKKFFS</sequence>
<feature type="transmembrane region" description="Helical" evidence="1">
    <location>
        <begin position="55"/>
        <end position="79"/>
    </location>
</feature>
<protein>
    <submittedName>
        <fullName evidence="2">Uncharacterized protein</fullName>
    </submittedName>
</protein>
<feature type="transmembrane region" description="Helical" evidence="1">
    <location>
        <begin position="325"/>
        <end position="345"/>
    </location>
</feature>
<reference evidence="2 3" key="1">
    <citation type="journal article" date="2017" name="Front. Microbiol.">
        <title>Comparative Genomic Analysis of the Class Epsilonproteobacteria and Proposed Reclassification to Epsilonbacteraeota (phyl. nov.).</title>
        <authorList>
            <person name="Waite D.W."/>
            <person name="Vanwonterghem I."/>
            <person name="Rinke C."/>
            <person name="Parks D.H."/>
            <person name="Zhang Y."/>
            <person name="Takai K."/>
            <person name="Sievert S.M."/>
            <person name="Simon J."/>
            <person name="Campbell B.J."/>
            <person name="Hanson T.E."/>
            <person name="Woyke T."/>
            <person name="Klotz M.G."/>
            <person name="Hugenholtz P."/>
        </authorList>
    </citation>
    <scope>NUCLEOTIDE SEQUENCE [LARGE SCALE GENOMIC DNA]</scope>
    <source>
        <strain evidence="2">UBA11420</strain>
    </source>
</reference>
<evidence type="ECO:0000313" key="2">
    <source>
        <dbReference type="EMBL" id="DAB35967.1"/>
    </source>
</evidence>
<dbReference type="AlphaFoldDB" id="A0A2D3WB73"/>
<name>A0A2D3WB73_9BACT</name>
<comment type="caution">
    <text evidence="2">The sequence shown here is derived from an EMBL/GenBank/DDBJ whole genome shotgun (WGS) entry which is preliminary data.</text>
</comment>
<accession>A0A2D3WB73</accession>
<dbReference type="NCBIfam" id="NF047644">
    <property type="entry name" value="TsoY_fam"/>
    <property type="match status" value="1"/>
</dbReference>
<proteinExistence type="predicted"/>
<evidence type="ECO:0000256" key="1">
    <source>
        <dbReference type="SAM" id="Phobius"/>
    </source>
</evidence>
<organism evidence="2 3">
    <name type="scientific">Sulfurospirillum cavolei</name>
    <dbReference type="NCBI Taxonomy" id="366522"/>
    <lineage>
        <taxon>Bacteria</taxon>
        <taxon>Pseudomonadati</taxon>
        <taxon>Campylobacterota</taxon>
        <taxon>Epsilonproteobacteria</taxon>
        <taxon>Campylobacterales</taxon>
        <taxon>Sulfurospirillaceae</taxon>
        <taxon>Sulfurospirillum</taxon>
    </lineage>
</organism>
<feature type="transmembrane region" description="Helical" evidence="1">
    <location>
        <begin position="138"/>
        <end position="158"/>
    </location>
</feature>